<evidence type="ECO:0000256" key="5">
    <source>
        <dbReference type="SAM" id="SignalP"/>
    </source>
</evidence>
<evidence type="ECO:0000256" key="4">
    <source>
        <dbReference type="PROSITE-ProRule" id="PRU00302"/>
    </source>
</evidence>
<evidence type="ECO:0000313" key="7">
    <source>
        <dbReference type="Proteomes" id="UP000694923"/>
    </source>
</evidence>
<feature type="domain" description="Sushi" evidence="6">
    <location>
        <begin position="85"/>
        <end position="142"/>
    </location>
</feature>
<evidence type="ECO:0000259" key="6">
    <source>
        <dbReference type="PROSITE" id="PS50923"/>
    </source>
</evidence>
<feature type="non-terminal residue" evidence="8">
    <location>
        <position position="143"/>
    </location>
</feature>
<name>A0ABM0SBB4_GALVR</name>
<feature type="chain" id="PRO_5046410756" evidence="5">
    <location>
        <begin position="19"/>
        <end position="143"/>
    </location>
</feature>
<dbReference type="InterPro" id="IPR035976">
    <property type="entry name" value="Sushi/SCR/CCP_sf"/>
</dbReference>
<dbReference type="PANTHER" id="PTHR45785:SF7">
    <property type="entry name" value="COMPLEMENT FACTOR H"/>
    <property type="match status" value="1"/>
</dbReference>
<dbReference type="InterPro" id="IPR051503">
    <property type="entry name" value="ComplSys_Reg/VirEntry_Med"/>
</dbReference>
<organism evidence="7 8">
    <name type="scientific">Galeopterus variegatus</name>
    <name type="common">Malayan flying lemur</name>
    <name type="synonym">Cynocephalus variegatus</name>
    <dbReference type="NCBI Taxonomy" id="482537"/>
    <lineage>
        <taxon>Eukaryota</taxon>
        <taxon>Metazoa</taxon>
        <taxon>Chordata</taxon>
        <taxon>Craniata</taxon>
        <taxon>Vertebrata</taxon>
        <taxon>Euteleostomi</taxon>
        <taxon>Mammalia</taxon>
        <taxon>Eutheria</taxon>
        <taxon>Euarchontoglires</taxon>
        <taxon>Dermoptera</taxon>
        <taxon>Cynocephalidae</taxon>
        <taxon>Galeopterus</taxon>
    </lineage>
</organism>
<reference evidence="8" key="1">
    <citation type="submission" date="2025-08" db="UniProtKB">
        <authorList>
            <consortium name="RefSeq"/>
        </authorList>
    </citation>
    <scope>IDENTIFICATION</scope>
</reference>
<dbReference type="SUPFAM" id="SSF57535">
    <property type="entry name" value="Complement control module/SCR domain"/>
    <property type="match status" value="2"/>
</dbReference>
<dbReference type="PANTHER" id="PTHR45785">
    <property type="entry name" value="COMPLEMENT FACTOR H-RELATED"/>
    <property type="match status" value="1"/>
</dbReference>
<keyword evidence="1 4" id="KW-0768">Sushi</keyword>
<dbReference type="PROSITE" id="PS50923">
    <property type="entry name" value="SUSHI"/>
    <property type="match status" value="1"/>
</dbReference>
<dbReference type="GeneID" id="103607431"/>
<proteinExistence type="predicted"/>
<evidence type="ECO:0000313" key="8">
    <source>
        <dbReference type="RefSeq" id="XP_008590155.1"/>
    </source>
</evidence>
<dbReference type="CDD" id="cd00033">
    <property type="entry name" value="CCP"/>
    <property type="match status" value="1"/>
</dbReference>
<dbReference type="RefSeq" id="XP_008590155.1">
    <property type="nucleotide sequence ID" value="XM_008591933.1"/>
</dbReference>
<evidence type="ECO:0000256" key="3">
    <source>
        <dbReference type="ARBA" id="ARBA00023157"/>
    </source>
</evidence>
<dbReference type="InterPro" id="IPR000436">
    <property type="entry name" value="Sushi_SCR_CCP_dom"/>
</dbReference>
<evidence type="ECO:0000256" key="1">
    <source>
        <dbReference type="ARBA" id="ARBA00022659"/>
    </source>
</evidence>
<keyword evidence="2 5" id="KW-0732">Signal</keyword>
<comment type="caution">
    <text evidence="4">Lacks conserved residue(s) required for the propagation of feature annotation.</text>
</comment>
<sequence>MKLLAKIIWLMLWAVCVGEVKPCDFLQIKHGSLYNEDRYRPYFPVPVGKSFYYHCDHNFVTSSGSYWDTIYCTQEGWSPAVPCRRQCTLHYVENGRKPRNKRKYLQGESVQVTCYRGYSLPEEQTTVTCTENDWSPPPRCIRV</sequence>
<keyword evidence="3" id="KW-1015">Disulfide bond</keyword>
<keyword evidence="7" id="KW-1185">Reference proteome</keyword>
<evidence type="ECO:0000256" key="2">
    <source>
        <dbReference type="ARBA" id="ARBA00022729"/>
    </source>
</evidence>
<dbReference type="Pfam" id="PF00084">
    <property type="entry name" value="Sushi"/>
    <property type="match status" value="2"/>
</dbReference>
<protein>
    <submittedName>
        <fullName evidence="8">Complement factor H-related protein 3-like</fullName>
    </submittedName>
</protein>
<dbReference type="SMART" id="SM00032">
    <property type="entry name" value="CCP"/>
    <property type="match status" value="2"/>
</dbReference>
<feature type="signal peptide" evidence="5">
    <location>
        <begin position="1"/>
        <end position="18"/>
    </location>
</feature>
<gene>
    <name evidence="8" type="primary">LOC103607431</name>
</gene>
<accession>A0ABM0SBB4</accession>
<dbReference type="Proteomes" id="UP000694923">
    <property type="component" value="Unplaced"/>
</dbReference>
<dbReference type="Gene3D" id="2.10.70.10">
    <property type="entry name" value="Complement Module, domain 1"/>
    <property type="match status" value="2"/>
</dbReference>